<organism evidence="2 3">
    <name type="scientific">Albula glossodonta</name>
    <name type="common">roundjaw bonefish</name>
    <dbReference type="NCBI Taxonomy" id="121402"/>
    <lineage>
        <taxon>Eukaryota</taxon>
        <taxon>Metazoa</taxon>
        <taxon>Chordata</taxon>
        <taxon>Craniata</taxon>
        <taxon>Vertebrata</taxon>
        <taxon>Euteleostomi</taxon>
        <taxon>Actinopterygii</taxon>
        <taxon>Neopterygii</taxon>
        <taxon>Teleostei</taxon>
        <taxon>Albuliformes</taxon>
        <taxon>Albulidae</taxon>
        <taxon>Albula</taxon>
    </lineage>
</organism>
<keyword evidence="3" id="KW-1185">Reference proteome</keyword>
<reference evidence="2" key="1">
    <citation type="thesis" date="2021" institute="BYU ScholarsArchive" country="Provo, UT, USA">
        <title>Applications of and Algorithms for Genome Assembly and Genomic Analyses with an Emphasis on Marine Teleosts.</title>
        <authorList>
            <person name="Pickett B.D."/>
        </authorList>
    </citation>
    <scope>NUCLEOTIDE SEQUENCE</scope>
    <source>
        <strain evidence="2">HI-2016</strain>
    </source>
</reference>
<dbReference type="EMBL" id="JAFBMS010000939">
    <property type="protein sequence ID" value="KAG9329760.1"/>
    <property type="molecule type" value="Genomic_DNA"/>
</dbReference>
<protein>
    <submittedName>
        <fullName evidence="2">Uncharacterized protein</fullName>
    </submittedName>
</protein>
<gene>
    <name evidence="2" type="ORF">JZ751_029754</name>
</gene>
<feature type="region of interest" description="Disordered" evidence="1">
    <location>
        <begin position="20"/>
        <end position="67"/>
    </location>
</feature>
<name>A0A8T2MRD6_9TELE</name>
<evidence type="ECO:0000313" key="3">
    <source>
        <dbReference type="Proteomes" id="UP000824540"/>
    </source>
</evidence>
<evidence type="ECO:0000256" key="1">
    <source>
        <dbReference type="SAM" id="MobiDB-lite"/>
    </source>
</evidence>
<comment type="caution">
    <text evidence="2">The sequence shown here is derived from an EMBL/GenBank/DDBJ whole genome shotgun (WGS) entry which is preliminary data.</text>
</comment>
<dbReference type="AlphaFoldDB" id="A0A8T2MRD6"/>
<feature type="compositionally biased region" description="Pro residues" evidence="1">
    <location>
        <begin position="25"/>
        <end position="37"/>
    </location>
</feature>
<accession>A0A8T2MRD6</accession>
<evidence type="ECO:0000313" key="2">
    <source>
        <dbReference type="EMBL" id="KAG9329760.1"/>
    </source>
</evidence>
<sequence length="67" mass="7129">MSAQAIQGIRFSLSEIHEEASMPLTIPPSPTSTPTPTPTDRIENRNPAFHRGSLMIDTGIDGPVGSV</sequence>
<dbReference type="Proteomes" id="UP000824540">
    <property type="component" value="Unassembled WGS sequence"/>
</dbReference>
<proteinExistence type="predicted"/>